<dbReference type="PANTHER" id="PTHR47326:SF1">
    <property type="entry name" value="HTH PSQ-TYPE DOMAIN-CONTAINING PROTEIN"/>
    <property type="match status" value="1"/>
</dbReference>
<gene>
    <name evidence="1" type="ORF">ANN_13732</name>
</gene>
<evidence type="ECO:0008006" key="3">
    <source>
        <dbReference type="Google" id="ProtNLM"/>
    </source>
</evidence>
<reference evidence="1 2" key="1">
    <citation type="journal article" date="2022" name="Allergy">
        <title>Genome assembly and annotation of Periplaneta americana reveal a comprehensive cockroach allergen profile.</title>
        <authorList>
            <person name="Wang L."/>
            <person name="Xiong Q."/>
            <person name="Saelim N."/>
            <person name="Wang L."/>
            <person name="Nong W."/>
            <person name="Wan A.T."/>
            <person name="Shi M."/>
            <person name="Liu X."/>
            <person name="Cao Q."/>
            <person name="Hui J.H.L."/>
            <person name="Sookrung N."/>
            <person name="Leung T.F."/>
            <person name="Tungtrongchitr A."/>
            <person name="Tsui S.K.W."/>
        </authorList>
    </citation>
    <scope>NUCLEOTIDE SEQUENCE [LARGE SCALE GENOMIC DNA]</scope>
    <source>
        <strain evidence="1">PWHHKU_190912</strain>
    </source>
</reference>
<dbReference type="Proteomes" id="UP001148838">
    <property type="component" value="Unassembled WGS sequence"/>
</dbReference>
<keyword evidence="2" id="KW-1185">Reference proteome</keyword>
<accession>A0ABQ8SVC1</accession>
<evidence type="ECO:0000313" key="2">
    <source>
        <dbReference type="Proteomes" id="UP001148838"/>
    </source>
</evidence>
<protein>
    <recommendedName>
        <fullName evidence="3">Transposase IS204/IS1001/IS1096/IS1165 DDE domain-containing protein</fullName>
    </recommendedName>
</protein>
<sequence>MKYEDIGLDSAVVAERSQQSVPLASRESAHCDYLELEVIDLQCDIRLKIVHQLSDHDCVVRKTFSEHFIELVTQQPDLIRRMIMCDEAHFQLCGNVNKQNMRYWSNVNLRVSSETSRHSKGKNHKVFATRPDDLDTLKQRIRNEIHAISSHAYMRHGKRCFTAAIYIYALNIAMRQLRMICDAAVNKKPARTSFQADRFLLCNPPRKFSIPF</sequence>
<proteinExistence type="predicted"/>
<dbReference type="PANTHER" id="PTHR47326">
    <property type="entry name" value="TRANSPOSABLE ELEMENT TC3 TRANSPOSASE-LIKE PROTEIN"/>
    <property type="match status" value="1"/>
</dbReference>
<organism evidence="1 2">
    <name type="scientific">Periplaneta americana</name>
    <name type="common">American cockroach</name>
    <name type="synonym">Blatta americana</name>
    <dbReference type="NCBI Taxonomy" id="6978"/>
    <lineage>
        <taxon>Eukaryota</taxon>
        <taxon>Metazoa</taxon>
        <taxon>Ecdysozoa</taxon>
        <taxon>Arthropoda</taxon>
        <taxon>Hexapoda</taxon>
        <taxon>Insecta</taxon>
        <taxon>Pterygota</taxon>
        <taxon>Neoptera</taxon>
        <taxon>Polyneoptera</taxon>
        <taxon>Dictyoptera</taxon>
        <taxon>Blattodea</taxon>
        <taxon>Blattoidea</taxon>
        <taxon>Blattidae</taxon>
        <taxon>Blattinae</taxon>
        <taxon>Periplaneta</taxon>
    </lineage>
</organism>
<comment type="caution">
    <text evidence="1">The sequence shown here is derived from an EMBL/GenBank/DDBJ whole genome shotgun (WGS) entry which is preliminary data.</text>
</comment>
<name>A0ABQ8SVC1_PERAM</name>
<dbReference type="EMBL" id="JAJSOF020000019">
    <property type="protein sequence ID" value="KAJ4437794.1"/>
    <property type="molecule type" value="Genomic_DNA"/>
</dbReference>
<evidence type="ECO:0000313" key="1">
    <source>
        <dbReference type="EMBL" id="KAJ4437794.1"/>
    </source>
</evidence>